<feature type="transmembrane region" description="Helical" evidence="1">
    <location>
        <begin position="6"/>
        <end position="31"/>
    </location>
</feature>
<dbReference type="RefSeq" id="WP_153418469.1">
    <property type="nucleotide sequence ID" value="NZ_WFLM01000001.1"/>
</dbReference>
<name>A0A6N6VZX3_9BACT</name>
<keyword evidence="1" id="KW-0812">Transmembrane</keyword>
<keyword evidence="1" id="KW-1133">Transmembrane helix</keyword>
<evidence type="ECO:0000256" key="1">
    <source>
        <dbReference type="SAM" id="Phobius"/>
    </source>
</evidence>
<evidence type="ECO:0000313" key="2">
    <source>
        <dbReference type="EMBL" id="KAB8040946.1"/>
    </source>
</evidence>
<dbReference type="OrthoDB" id="5294536at2"/>
<dbReference type="Proteomes" id="UP000437748">
    <property type="component" value="Unassembled WGS sequence"/>
</dbReference>
<accession>A0A6N6VZX3</accession>
<organism evidence="2 3">
    <name type="scientific">Silvanigrella paludirubra</name>
    <dbReference type="NCBI Taxonomy" id="2499159"/>
    <lineage>
        <taxon>Bacteria</taxon>
        <taxon>Pseudomonadati</taxon>
        <taxon>Bdellovibrionota</taxon>
        <taxon>Oligoflexia</taxon>
        <taxon>Silvanigrellales</taxon>
        <taxon>Silvanigrellaceae</taxon>
        <taxon>Silvanigrella</taxon>
    </lineage>
</organism>
<dbReference type="EMBL" id="WFLM01000001">
    <property type="protein sequence ID" value="KAB8040946.1"/>
    <property type="molecule type" value="Genomic_DNA"/>
</dbReference>
<reference evidence="2 3" key="1">
    <citation type="submission" date="2019-10" db="EMBL/GenBank/DDBJ databases">
        <title>New species of Slilvanegrellaceae.</title>
        <authorList>
            <person name="Pitt A."/>
            <person name="Hahn M.W."/>
        </authorList>
    </citation>
    <scope>NUCLEOTIDE SEQUENCE [LARGE SCALE GENOMIC DNA]</scope>
    <source>
        <strain evidence="2 3">SP-Ram-0.45-NSY-1</strain>
    </source>
</reference>
<evidence type="ECO:0000313" key="3">
    <source>
        <dbReference type="Proteomes" id="UP000437748"/>
    </source>
</evidence>
<keyword evidence="1" id="KW-0472">Membrane</keyword>
<sequence>MKLNGFIVDSLISLLKVPAYIVFLLFCTACVSTNSKIQVTSSAIDDPKYQPVLDKWRKSASTYRDLDLIIKTSAVLISPEMDESYRNRFIDIHGNQAKFDDKIILTKDTISIVVDLFTKSEAHLDLTDESLWKIHLIINGVMIRPQSVDRYRKKELLSPFFPLSSSWSRYYVIVFKLPVDILSGNEAKDLFDKKEVSSSLPNPQDRTIVLSMNSGEAQVKFSWEP</sequence>
<keyword evidence="3" id="KW-1185">Reference proteome</keyword>
<dbReference type="AlphaFoldDB" id="A0A6N6VZX3"/>
<comment type="caution">
    <text evidence="2">The sequence shown here is derived from an EMBL/GenBank/DDBJ whole genome shotgun (WGS) entry which is preliminary data.</text>
</comment>
<proteinExistence type="predicted"/>
<gene>
    <name evidence="2" type="ORF">GCL60_03160</name>
</gene>
<protein>
    <submittedName>
        <fullName evidence="2">Uncharacterized protein</fullName>
    </submittedName>
</protein>